<feature type="compositionally biased region" description="Polar residues" evidence="1">
    <location>
        <begin position="1"/>
        <end position="15"/>
    </location>
</feature>
<evidence type="ECO:0000313" key="4">
    <source>
        <dbReference type="RefSeq" id="XP_022744529.1"/>
    </source>
</evidence>
<feature type="region of interest" description="Disordered" evidence="1">
    <location>
        <begin position="1"/>
        <end position="22"/>
    </location>
</feature>
<reference evidence="3 4" key="1">
    <citation type="submission" date="2025-04" db="UniProtKB">
        <authorList>
            <consortium name="RefSeq"/>
        </authorList>
    </citation>
    <scope>IDENTIFICATION</scope>
    <source>
        <tissue evidence="3 4">Fruit stalk</tissue>
    </source>
</reference>
<accession>A0A6P5YVD7</accession>
<evidence type="ECO:0000313" key="3">
    <source>
        <dbReference type="RefSeq" id="XP_022744528.1"/>
    </source>
</evidence>
<dbReference type="Proteomes" id="UP000515121">
    <property type="component" value="Unplaced"/>
</dbReference>
<gene>
    <name evidence="3 4" type="primary">LOC111295337</name>
</gene>
<protein>
    <submittedName>
        <fullName evidence="3 4">Uncharacterized protein LOC111295337</fullName>
    </submittedName>
</protein>
<organism evidence="2 3">
    <name type="scientific">Durio zibethinus</name>
    <name type="common">Durian</name>
    <dbReference type="NCBI Taxonomy" id="66656"/>
    <lineage>
        <taxon>Eukaryota</taxon>
        <taxon>Viridiplantae</taxon>
        <taxon>Streptophyta</taxon>
        <taxon>Embryophyta</taxon>
        <taxon>Tracheophyta</taxon>
        <taxon>Spermatophyta</taxon>
        <taxon>Magnoliopsida</taxon>
        <taxon>eudicotyledons</taxon>
        <taxon>Gunneridae</taxon>
        <taxon>Pentapetalae</taxon>
        <taxon>rosids</taxon>
        <taxon>malvids</taxon>
        <taxon>Malvales</taxon>
        <taxon>Malvaceae</taxon>
        <taxon>Helicteroideae</taxon>
        <taxon>Durio</taxon>
    </lineage>
</organism>
<dbReference type="GeneID" id="111295337"/>
<sequence>MQSQNLKPHSRGTNQKQEEDADIIPAHTEIQKQECGIPPLQSQQFHAKDFNMLPQQTFPMPFHNAYEVSTSRELPQFPESYYDPKLERDFTLFLEQAVPGYGNSIPTIAPMSSIPPDQFHWIGHDNLDIRQHPQKQFSGVPNNFEFSAADKFLLNMDFGLSKF</sequence>
<keyword evidence="2" id="KW-1185">Reference proteome</keyword>
<dbReference type="KEGG" id="dzi:111295337"/>
<name>A0A6P5YVD7_DURZI</name>
<evidence type="ECO:0000256" key="1">
    <source>
        <dbReference type="SAM" id="MobiDB-lite"/>
    </source>
</evidence>
<evidence type="ECO:0000313" key="2">
    <source>
        <dbReference type="Proteomes" id="UP000515121"/>
    </source>
</evidence>
<proteinExistence type="predicted"/>
<dbReference type="AlphaFoldDB" id="A0A6P5YVD7"/>
<dbReference type="RefSeq" id="XP_022744529.1">
    <property type="nucleotide sequence ID" value="XM_022888794.1"/>
</dbReference>
<dbReference type="RefSeq" id="XP_022744528.1">
    <property type="nucleotide sequence ID" value="XM_022888793.1"/>
</dbReference>